<sequence length="114" mass="13012">MSFIVIVRSTEEDDVHYAAKFRLSRVAGTSRVGLEDAGETDPPVKCWRGEGFEGMHVAWRFECGLAHGLPKGEGWAPKSLKKKFHIRYHYDMPGNEENGELLVLEHEKAYTSYR</sequence>
<gene>
    <name evidence="1" type="ORF">FA13DRAFT_1276</name>
</gene>
<dbReference type="AlphaFoldDB" id="A0A4Y7TZH4"/>
<evidence type="ECO:0000313" key="2">
    <source>
        <dbReference type="Proteomes" id="UP000298030"/>
    </source>
</evidence>
<name>A0A4Y7TZH4_COPMI</name>
<protein>
    <submittedName>
        <fullName evidence="1">Uncharacterized protein</fullName>
    </submittedName>
</protein>
<accession>A0A4Y7TZH4</accession>
<comment type="caution">
    <text evidence="1">The sequence shown here is derived from an EMBL/GenBank/DDBJ whole genome shotgun (WGS) entry which is preliminary data.</text>
</comment>
<proteinExistence type="predicted"/>
<keyword evidence="2" id="KW-1185">Reference proteome</keyword>
<dbReference type="EMBL" id="QPFP01000001">
    <property type="protein sequence ID" value="TEB39411.1"/>
    <property type="molecule type" value="Genomic_DNA"/>
</dbReference>
<evidence type="ECO:0000313" key="1">
    <source>
        <dbReference type="EMBL" id="TEB39411.1"/>
    </source>
</evidence>
<dbReference type="Proteomes" id="UP000298030">
    <property type="component" value="Unassembled WGS sequence"/>
</dbReference>
<reference evidence="1 2" key="1">
    <citation type="journal article" date="2019" name="Nat. Ecol. Evol.">
        <title>Megaphylogeny resolves global patterns of mushroom evolution.</title>
        <authorList>
            <person name="Varga T."/>
            <person name="Krizsan K."/>
            <person name="Foldi C."/>
            <person name="Dima B."/>
            <person name="Sanchez-Garcia M."/>
            <person name="Sanchez-Ramirez S."/>
            <person name="Szollosi G.J."/>
            <person name="Szarkandi J.G."/>
            <person name="Papp V."/>
            <person name="Albert L."/>
            <person name="Andreopoulos W."/>
            <person name="Angelini C."/>
            <person name="Antonin V."/>
            <person name="Barry K.W."/>
            <person name="Bougher N.L."/>
            <person name="Buchanan P."/>
            <person name="Buyck B."/>
            <person name="Bense V."/>
            <person name="Catcheside P."/>
            <person name="Chovatia M."/>
            <person name="Cooper J."/>
            <person name="Damon W."/>
            <person name="Desjardin D."/>
            <person name="Finy P."/>
            <person name="Geml J."/>
            <person name="Haridas S."/>
            <person name="Hughes K."/>
            <person name="Justo A."/>
            <person name="Karasinski D."/>
            <person name="Kautmanova I."/>
            <person name="Kiss B."/>
            <person name="Kocsube S."/>
            <person name="Kotiranta H."/>
            <person name="LaButti K.M."/>
            <person name="Lechner B.E."/>
            <person name="Liimatainen K."/>
            <person name="Lipzen A."/>
            <person name="Lukacs Z."/>
            <person name="Mihaltcheva S."/>
            <person name="Morgado L.N."/>
            <person name="Niskanen T."/>
            <person name="Noordeloos M.E."/>
            <person name="Ohm R.A."/>
            <person name="Ortiz-Santana B."/>
            <person name="Ovrebo C."/>
            <person name="Racz N."/>
            <person name="Riley R."/>
            <person name="Savchenko A."/>
            <person name="Shiryaev A."/>
            <person name="Soop K."/>
            <person name="Spirin V."/>
            <person name="Szebenyi C."/>
            <person name="Tomsovsky M."/>
            <person name="Tulloss R.E."/>
            <person name="Uehling J."/>
            <person name="Grigoriev I.V."/>
            <person name="Vagvolgyi C."/>
            <person name="Papp T."/>
            <person name="Martin F.M."/>
            <person name="Miettinen O."/>
            <person name="Hibbett D.S."/>
            <person name="Nagy L.G."/>
        </authorList>
    </citation>
    <scope>NUCLEOTIDE SEQUENCE [LARGE SCALE GENOMIC DNA]</scope>
    <source>
        <strain evidence="1 2">FP101781</strain>
    </source>
</reference>
<organism evidence="1 2">
    <name type="scientific">Coprinellus micaceus</name>
    <name type="common">Glistening ink-cap mushroom</name>
    <name type="synonym">Coprinus micaceus</name>
    <dbReference type="NCBI Taxonomy" id="71717"/>
    <lineage>
        <taxon>Eukaryota</taxon>
        <taxon>Fungi</taxon>
        <taxon>Dikarya</taxon>
        <taxon>Basidiomycota</taxon>
        <taxon>Agaricomycotina</taxon>
        <taxon>Agaricomycetes</taxon>
        <taxon>Agaricomycetidae</taxon>
        <taxon>Agaricales</taxon>
        <taxon>Agaricineae</taxon>
        <taxon>Psathyrellaceae</taxon>
        <taxon>Coprinellus</taxon>
    </lineage>
</organism>